<evidence type="ECO:0000259" key="4">
    <source>
        <dbReference type="PROSITE" id="PS50174"/>
    </source>
</evidence>
<reference evidence="5 6" key="1">
    <citation type="submission" date="2024-03" db="EMBL/GenBank/DDBJ databases">
        <title>Adaptation during the transition from Ophiocordyceps entomopathogen to insect associate is accompanied by gene loss and intensified selection.</title>
        <authorList>
            <person name="Ward C.M."/>
            <person name="Onetto C.A."/>
            <person name="Borneman A.R."/>
        </authorList>
    </citation>
    <scope>NUCLEOTIDE SEQUENCE [LARGE SCALE GENOMIC DNA]</scope>
    <source>
        <strain evidence="5">AWRI1</strain>
        <tissue evidence="5">Single Adult Female</tissue>
    </source>
</reference>
<name>A0AAN9TKJ5_9HEMI</name>
<feature type="region of interest" description="Disordered" evidence="2">
    <location>
        <begin position="23"/>
        <end position="99"/>
    </location>
</feature>
<dbReference type="PROSITE" id="PS50174">
    <property type="entry name" value="G_PATCH"/>
    <property type="match status" value="1"/>
</dbReference>
<dbReference type="Proteomes" id="UP001367676">
    <property type="component" value="Unassembled WGS sequence"/>
</dbReference>
<feature type="region of interest" description="Disordered" evidence="2">
    <location>
        <begin position="253"/>
        <end position="417"/>
    </location>
</feature>
<dbReference type="Pfam" id="PF01585">
    <property type="entry name" value="G-patch"/>
    <property type="match status" value="1"/>
</dbReference>
<dbReference type="EMBL" id="JBBCAQ010000022">
    <property type="protein sequence ID" value="KAK7590693.1"/>
    <property type="molecule type" value="Genomic_DNA"/>
</dbReference>
<feature type="compositionally biased region" description="Basic residues" evidence="2">
    <location>
        <begin position="46"/>
        <end position="65"/>
    </location>
</feature>
<feature type="region of interest" description="Disordered" evidence="2">
    <location>
        <begin position="162"/>
        <end position="237"/>
    </location>
</feature>
<dbReference type="PROSITE" id="PS50137">
    <property type="entry name" value="DS_RBD"/>
    <property type="match status" value="1"/>
</dbReference>
<feature type="compositionally biased region" description="Basic residues" evidence="2">
    <location>
        <begin position="347"/>
        <end position="358"/>
    </location>
</feature>
<dbReference type="InterPro" id="IPR014720">
    <property type="entry name" value="dsRBD_dom"/>
</dbReference>
<dbReference type="Pfam" id="PF00035">
    <property type="entry name" value="dsrm"/>
    <property type="match status" value="1"/>
</dbReference>
<evidence type="ECO:0000256" key="2">
    <source>
        <dbReference type="SAM" id="MobiDB-lite"/>
    </source>
</evidence>
<dbReference type="PANTHER" id="PTHR46528">
    <property type="entry name" value="PROTEIN SON"/>
    <property type="match status" value="1"/>
</dbReference>
<sequence length="837" mass="93740">MSVPEKSSDEILQELFGMCIKTQSTGENATDDSTLSDESLDSGDKKQKHKKKKKKHKKDKKRKRNSSVESSVSRTSHKSKKAKSSKENEKPNDTLLGIKIKTEKTDDFLASSTVKVKSEGIKSENQAPNFMDVLTGQKITIDDVFNSIGVPTEYGPAIKIKKEKNAPDPTEKKIRVSESEISKTSDANVDARKPERNDPSYEKKKMNEVFSDNEDKTQSGPKKIKIKNLKNSSVYEATIKEIEKREKMIAERYEEGELSSSSLGSSDEDSKDIDDEDMKNSYSGNEKSVRSSKHKKRSKSRDKSDKKRHSHKKKKHSKSSHESRKSSEKVITEDRSHRHKESSTKYHDHRHTRHRGHDRHYASDGEHRSTTSSRSRDSRSRKRRDSRERTRTRSRDHRKTSKHRSKSKSPEKIDKQKLLEIARKNAINLLKQGALPASVIANKDKIASIKAGGKTVDELTDFCKQLSKKEAEGLDASSSASDIDSDDGKEKAFHHPFQIKERPSSIVMNIRNAVSLPTKTAQEKTLELSKQLSLQYPVSSGQQHRKTENEWVPVIREETPASKPSNKIDPNALVSYPLPKPAATLSIAPSYPTVAPAPAAVVPQKTDIDIGSVVAQRLEAIRRLTENPQDPIGNNLIQSVDTKMQVWAESKVQPGLFTGSTGVKPLSVAELSSGCRTWPKKNQLIVAKPVQSDKGEALMKKMGWQPGEGLGKFKQGPATPFEISLKTDRKGLAEQPQPKLFSQPNTLQKAFEITQNKHPVSLLNEYCSRKKLNTPQYDCEEKEGAGRRKLFLFSVTVQGVRYTPRMPSTNKKQSKVEAATACLQSLGLLPIMNPTVS</sequence>
<gene>
    <name evidence="5" type="ORF">V9T40_002306</name>
</gene>
<feature type="compositionally biased region" description="Basic and acidic residues" evidence="2">
    <location>
        <begin position="319"/>
        <end position="346"/>
    </location>
</feature>
<feature type="compositionally biased region" description="Basic and acidic residues" evidence="2">
    <location>
        <begin position="163"/>
        <end position="217"/>
    </location>
</feature>
<feature type="compositionally biased region" description="Acidic residues" evidence="2">
    <location>
        <begin position="266"/>
        <end position="277"/>
    </location>
</feature>
<keyword evidence="1" id="KW-0694">RNA-binding</keyword>
<feature type="compositionally biased region" description="Basic and acidic residues" evidence="2">
    <location>
        <begin position="359"/>
        <end position="378"/>
    </location>
</feature>
<dbReference type="InterPro" id="IPR032922">
    <property type="entry name" value="SON"/>
</dbReference>
<organism evidence="5 6">
    <name type="scientific">Parthenolecanium corni</name>
    <dbReference type="NCBI Taxonomy" id="536013"/>
    <lineage>
        <taxon>Eukaryota</taxon>
        <taxon>Metazoa</taxon>
        <taxon>Ecdysozoa</taxon>
        <taxon>Arthropoda</taxon>
        <taxon>Hexapoda</taxon>
        <taxon>Insecta</taxon>
        <taxon>Pterygota</taxon>
        <taxon>Neoptera</taxon>
        <taxon>Paraneoptera</taxon>
        <taxon>Hemiptera</taxon>
        <taxon>Sternorrhyncha</taxon>
        <taxon>Coccoidea</taxon>
        <taxon>Coccidae</taxon>
        <taxon>Parthenolecanium</taxon>
    </lineage>
</organism>
<accession>A0AAN9TKJ5</accession>
<evidence type="ECO:0008006" key="7">
    <source>
        <dbReference type="Google" id="ProtNLM"/>
    </source>
</evidence>
<comment type="caution">
    <text evidence="5">The sequence shown here is derived from an EMBL/GenBank/DDBJ whole genome shotgun (WGS) entry which is preliminary data.</text>
</comment>
<feature type="domain" description="DRBM" evidence="3">
    <location>
        <begin position="758"/>
        <end position="828"/>
    </location>
</feature>
<evidence type="ECO:0000313" key="6">
    <source>
        <dbReference type="Proteomes" id="UP001367676"/>
    </source>
</evidence>
<feature type="compositionally biased region" description="Basic residues" evidence="2">
    <location>
        <begin position="394"/>
        <end position="407"/>
    </location>
</feature>
<dbReference type="AlphaFoldDB" id="A0AAN9TKJ5"/>
<evidence type="ECO:0000256" key="1">
    <source>
        <dbReference type="PROSITE-ProRule" id="PRU00266"/>
    </source>
</evidence>
<dbReference type="Gene3D" id="3.30.160.20">
    <property type="match status" value="1"/>
</dbReference>
<dbReference type="SMART" id="SM00358">
    <property type="entry name" value="DSRM"/>
    <property type="match status" value="1"/>
</dbReference>
<dbReference type="SMART" id="SM00443">
    <property type="entry name" value="G_patch"/>
    <property type="match status" value="1"/>
</dbReference>
<protein>
    <recommendedName>
        <fullName evidence="7">Protein SON</fullName>
    </recommendedName>
</protein>
<feature type="region of interest" description="Disordered" evidence="2">
    <location>
        <begin position="470"/>
        <end position="490"/>
    </location>
</feature>
<dbReference type="GO" id="GO:0003723">
    <property type="term" value="F:RNA binding"/>
    <property type="evidence" value="ECO:0007669"/>
    <property type="project" value="UniProtKB-UniRule"/>
</dbReference>
<dbReference type="GO" id="GO:0051726">
    <property type="term" value="P:regulation of cell cycle"/>
    <property type="evidence" value="ECO:0007669"/>
    <property type="project" value="InterPro"/>
</dbReference>
<dbReference type="InterPro" id="IPR000467">
    <property type="entry name" value="G_patch_dom"/>
</dbReference>
<dbReference type="GO" id="GO:0048024">
    <property type="term" value="P:regulation of mRNA splicing, via spliceosome"/>
    <property type="evidence" value="ECO:0007669"/>
    <property type="project" value="TreeGrafter"/>
</dbReference>
<keyword evidence="6" id="KW-1185">Reference proteome</keyword>
<proteinExistence type="predicted"/>
<feature type="domain" description="G-patch" evidence="4">
    <location>
        <begin position="691"/>
        <end position="737"/>
    </location>
</feature>
<feature type="compositionally biased region" description="Basic residues" evidence="2">
    <location>
        <begin position="290"/>
        <end position="318"/>
    </location>
</feature>
<evidence type="ECO:0000259" key="3">
    <source>
        <dbReference type="PROSITE" id="PS50137"/>
    </source>
</evidence>
<dbReference type="SUPFAM" id="SSF54768">
    <property type="entry name" value="dsRNA-binding domain-like"/>
    <property type="match status" value="1"/>
</dbReference>
<dbReference type="PANTHER" id="PTHR46528:SF1">
    <property type="entry name" value="PROTEIN SON"/>
    <property type="match status" value="1"/>
</dbReference>
<feature type="compositionally biased region" description="Basic and acidic residues" evidence="2">
    <location>
        <begin position="408"/>
        <end position="417"/>
    </location>
</feature>
<evidence type="ECO:0000313" key="5">
    <source>
        <dbReference type="EMBL" id="KAK7590693.1"/>
    </source>
</evidence>